<sequence>MDSNVKLDLDQDSLSVDKGQYQRLVGRLIYLSHTRPDIGFFVSLVSRCFNNPTKEHLEVPSLSQSMWIKRLLEELKFPIDSPMRIFCDNQATISIAKNLIHHDKTKHVEIDRHFTKEKIDEGIITLSYMPTALQTADILTKALPRVNFEEMKSKLGMLNMYSPT</sequence>
<dbReference type="PANTHER" id="PTHR11439">
    <property type="entry name" value="GAG-POL-RELATED RETROTRANSPOSON"/>
    <property type="match status" value="1"/>
</dbReference>
<gene>
    <name evidence="1" type="ORF">VITISV_002832</name>
</gene>
<organism evidence="1">
    <name type="scientific">Vitis vinifera</name>
    <name type="common">Grape</name>
    <dbReference type="NCBI Taxonomy" id="29760"/>
    <lineage>
        <taxon>Eukaryota</taxon>
        <taxon>Viridiplantae</taxon>
        <taxon>Streptophyta</taxon>
        <taxon>Embryophyta</taxon>
        <taxon>Tracheophyta</taxon>
        <taxon>Spermatophyta</taxon>
        <taxon>Magnoliopsida</taxon>
        <taxon>eudicotyledons</taxon>
        <taxon>Gunneridae</taxon>
        <taxon>Pentapetalae</taxon>
        <taxon>rosids</taxon>
        <taxon>Vitales</taxon>
        <taxon>Vitaceae</taxon>
        <taxon>Viteae</taxon>
        <taxon>Vitis</taxon>
    </lineage>
</organism>
<dbReference type="CDD" id="cd09272">
    <property type="entry name" value="RNase_HI_RT_Ty1"/>
    <property type="match status" value="1"/>
</dbReference>
<name>A5C1C1_VITVI</name>
<dbReference type="EMBL" id="AM478601">
    <property type="protein sequence ID" value="CAN81710.1"/>
    <property type="molecule type" value="Genomic_DNA"/>
</dbReference>
<accession>A5C1C1</accession>
<protein>
    <recommendedName>
        <fullName evidence="2">Copia protein</fullName>
    </recommendedName>
</protein>
<dbReference type="PANTHER" id="PTHR11439:SF463">
    <property type="entry name" value="REVERSE TRANSCRIPTASE TY1_COPIA-TYPE DOMAIN-CONTAINING PROTEIN"/>
    <property type="match status" value="1"/>
</dbReference>
<proteinExistence type="predicted"/>
<reference evidence="1" key="1">
    <citation type="journal article" date="2007" name="PLoS ONE">
        <title>The first genome sequence of an elite grapevine cultivar (Pinot noir Vitis vinifera L.): coping with a highly heterozygous genome.</title>
        <authorList>
            <person name="Velasco R."/>
            <person name="Zharkikh A."/>
            <person name="Troggio M."/>
            <person name="Cartwright D.A."/>
            <person name="Cestaro A."/>
            <person name="Pruss D."/>
            <person name="Pindo M."/>
            <person name="FitzGerald L.M."/>
            <person name="Vezzulli S."/>
            <person name="Reid J."/>
            <person name="Malacarne G."/>
            <person name="Iliev D."/>
            <person name="Coppola G."/>
            <person name="Wardell B."/>
            <person name="Micheletti D."/>
            <person name="Macalma T."/>
            <person name="Facci M."/>
            <person name="Mitchell J.T."/>
            <person name="Perazzolli M."/>
            <person name="Eldredge G."/>
            <person name="Gatto P."/>
            <person name="Oyzerski R."/>
            <person name="Moretto M."/>
            <person name="Gutin N."/>
            <person name="Stefanini M."/>
            <person name="Chen Y."/>
            <person name="Segala C."/>
            <person name="Davenport C."/>
            <person name="Dematte L."/>
            <person name="Mraz A."/>
            <person name="Battilana J."/>
            <person name="Stormo K."/>
            <person name="Costa F."/>
            <person name="Tao Q."/>
            <person name="Si-Ammour A."/>
            <person name="Harkins T."/>
            <person name="Lackey A."/>
            <person name="Perbost C."/>
            <person name="Taillon B."/>
            <person name="Stella A."/>
            <person name="Solovyev V."/>
            <person name="Fawcett J.A."/>
            <person name="Sterck L."/>
            <person name="Vandepoele K."/>
            <person name="Grando S.M."/>
            <person name="Toppo S."/>
            <person name="Moser C."/>
            <person name="Lanchbury J."/>
            <person name="Bogden R."/>
            <person name="Skolnick M."/>
            <person name="Sgaramella V."/>
            <person name="Bhatnagar S.K."/>
            <person name="Fontana P."/>
            <person name="Gutin A."/>
            <person name="Van de Peer Y."/>
            <person name="Salamini F."/>
            <person name="Viola R."/>
        </authorList>
    </citation>
    <scope>NUCLEOTIDE SEQUENCE</scope>
</reference>
<evidence type="ECO:0000313" key="1">
    <source>
        <dbReference type="EMBL" id="CAN81710.1"/>
    </source>
</evidence>
<dbReference type="AlphaFoldDB" id="A5C1C1"/>
<evidence type="ECO:0008006" key="2">
    <source>
        <dbReference type="Google" id="ProtNLM"/>
    </source>
</evidence>